<dbReference type="EC" id="2.7.1.26" evidence="15"/>
<dbReference type="EMBL" id="LGTQ01000005">
    <property type="protein sequence ID" value="KPM49832.1"/>
    <property type="molecule type" value="Genomic_DNA"/>
</dbReference>
<dbReference type="NCBIfam" id="NF004162">
    <property type="entry name" value="PRK05627.1-5"/>
    <property type="match status" value="1"/>
</dbReference>
<evidence type="ECO:0000313" key="18">
    <source>
        <dbReference type="Proteomes" id="UP000050454"/>
    </source>
</evidence>
<dbReference type="Gene3D" id="3.40.50.620">
    <property type="entry name" value="HUPs"/>
    <property type="match status" value="1"/>
</dbReference>
<dbReference type="GO" id="GO:0005524">
    <property type="term" value="F:ATP binding"/>
    <property type="evidence" value="ECO:0007669"/>
    <property type="project" value="UniProtKB-UniRule"/>
</dbReference>
<dbReference type="InterPro" id="IPR023468">
    <property type="entry name" value="Riboflavin_kinase"/>
</dbReference>
<evidence type="ECO:0000256" key="11">
    <source>
        <dbReference type="ARBA" id="ARBA00022840"/>
    </source>
</evidence>
<keyword evidence="4 15" id="KW-0285">Flavoprotein</keyword>
<keyword evidence="11 15" id="KW-0067">ATP-binding</keyword>
<evidence type="ECO:0000256" key="6">
    <source>
        <dbReference type="ARBA" id="ARBA00022679"/>
    </source>
</evidence>
<dbReference type="NCBIfam" id="NF004160">
    <property type="entry name" value="PRK05627.1-3"/>
    <property type="match status" value="1"/>
</dbReference>
<dbReference type="GO" id="GO:0009398">
    <property type="term" value="P:FMN biosynthetic process"/>
    <property type="evidence" value="ECO:0007669"/>
    <property type="project" value="UniProtKB-UniRule"/>
</dbReference>
<evidence type="ECO:0000259" key="16">
    <source>
        <dbReference type="SMART" id="SM00904"/>
    </source>
</evidence>
<proteinExistence type="inferred from homology"/>
<dbReference type="Pfam" id="PF01687">
    <property type="entry name" value="Flavokinase"/>
    <property type="match status" value="1"/>
</dbReference>
<feature type="domain" description="Riboflavin kinase" evidence="16">
    <location>
        <begin position="183"/>
        <end position="308"/>
    </location>
</feature>
<dbReference type="SUPFAM" id="SSF82114">
    <property type="entry name" value="Riboflavin kinase-like"/>
    <property type="match status" value="1"/>
</dbReference>
<evidence type="ECO:0000256" key="10">
    <source>
        <dbReference type="ARBA" id="ARBA00022827"/>
    </source>
</evidence>
<comment type="similarity">
    <text evidence="15">Belongs to the ribF family.</text>
</comment>
<dbReference type="GO" id="GO:0009231">
    <property type="term" value="P:riboflavin biosynthetic process"/>
    <property type="evidence" value="ECO:0007669"/>
    <property type="project" value="InterPro"/>
</dbReference>
<reference evidence="17 18" key="1">
    <citation type="submission" date="2015-07" db="EMBL/GenBank/DDBJ databases">
        <title>The draft genome sequence of Leadbetterella sp. JN14-9.</title>
        <authorList>
            <person name="Liu Y."/>
            <person name="Du J."/>
            <person name="Shao Z."/>
        </authorList>
    </citation>
    <scope>NUCLEOTIDE SEQUENCE [LARGE SCALE GENOMIC DNA]</scope>
    <source>
        <strain evidence="17 18">JN14-9</strain>
    </source>
</reference>
<keyword evidence="18" id="KW-1185">Reference proteome</keyword>
<dbReference type="FunFam" id="3.40.50.620:FF:000021">
    <property type="entry name" value="Riboflavin biosynthesis protein"/>
    <property type="match status" value="1"/>
</dbReference>
<dbReference type="GO" id="GO:0003919">
    <property type="term" value="F:FMN adenylyltransferase activity"/>
    <property type="evidence" value="ECO:0007669"/>
    <property type="project" value="UniProtKB-UniRule"/>
</dbReference>
<keyword evidence="10 15" id="KW-0274">FAD</keyword>
<dbReference type="InterPro" id="IPR023465">
    <property type="entry name" value="Riboflavin_kinase_dom_sf"/>
</dbReference>
<dbReference type="InterPro" id="IPR002606">
    <property type="entry name" value="Riboflavin_kinase_bac"/>
</dbReference>
<dbReference type="InterPro" id="IPR015865">
    <property type="entry name" value="Riboflavin_kinase_bac/euk"/>
</dbReference>
<dbReference type="NCBIfam" id="TIGR00083">
    <property type="entry name" value="ribF"/>
    <property type="match status" value="1"/>
</dbReference>
<evidence type="ECO:0000256" key="5">
    <source>
        <dbReference type="ARBA" id="ARBA00022643"/>
    </source>
</evidence>
<comment type="caution">
    <text evidence="17">The sequence shown here is derived from an EMBL/GenBank/DDBJ whole genome shotgun (WGS) entry which is preliminary data.</text>
</comment>
<dbReference type="GO" id="GO:0006747">
    <property type="term" value="P:FAD biosynthetic process"/>
    <property type="evidence" value="ECO:0007669"/>
    <property type="project" value="UniProtKB-UniRule"/>
</dbReference>
<dbReference type="PIRSF" id="PIRSF004491">
    <property type="entry name" value="FAD_Synth"/>
    <property type="match status" value="1"/>
</dbReference>
<dbReference type="Proteomes" id="UP000050454">
    <property type="component" value="Unassembled WGS sequence"/>
</dbReference>
<dbReference type="UniPathway" id="UPA00276">
    <property type="reaction ID" value="UER00406"/>
</dbReference>
<comment type="pathway">
    <text evidence="3 15">Cofactor biosynthesis; FMN biosynthesis; FMN from riboflavin (ATP route): step 1/1.</text>
</comment>
<dbReference type="InterPro" id="IPR014729">
    <property type="entry name" value="Rossmann-like_a/b/a_fold"/>
</dbReference>
<accession>A0A0P7C519</accession>
<dbReference type="SMART" id="SM00904">
    <property type="entry name" value="Flavokinase"/>
    <property type="match status" value="1"/>
</dbReference>
<name>A0A0P7C519_9BACT</name>
<evidence type="ECO:0000256" key="7">
    <source>
        <dbReference type="ARBA" id="ARBA00022695"/>
    </source>
</evidence>
<keyword evidence="5 15" id="KW-0288">FMN</keyword>
<dbReference type="STRING" id="1605367.AFM12_04455"/>
<evidence type="ECO:0000256" key="13">
    <source>
        <dbReference type="ARBA" id="ARBA00047880"/>
    </source>
</evidence>
<protein>
    <recommendedName>
        <fullName evidence="15">Riboflavin biosynthesis protein</fullName>
    </recommendedName>
    <domain>
        <recommendedName>
            <fullName evidence="15">Riboflavin kinase</fullName>
            <ecNumber evidence="15">2.7.1.26</ecNumber>
        </recommendedName>
        <alternativeName>
            <fullName evidence="15">Flavokinase</fullName>
        </alternativeName>
    </domain>
    <domain>
        <recommendedName>
            <fullName evidence="15">FMN adenylyltransferase</fullName>
            <ecNumber evidence="15">2.7.7.2</ecNumber>
        </recommendedName>
        <alternativeName>
            <fullName evidence="15">FAD pyrophosphorylase</fullName>
        </alternativeName>
        <alternativeName>
            <fullName evidence="15">FAD synthase</fullName>
        </alternativeName>
    </domain>
</protein>
<comment type="catalytic activity">
    <reaction evidence="14 15">
        <text>FMN + ATP + H(+) = FAD + diphosphate</text>
        <dbReference type="Rhea" id="RHEA:17237"/>
        <dbReference type="ChEBI" id="CHEBI:15378"/>
        <dbReference type="ChEBI" id="CHEBI:30616"/>
        <dbReference type="ChEBI" id="CHEBI:33019"/>
        <dbReference type="ChEBI" id="CHEBI:57692"/>
        <dbReference type="ChEBI" id="CHEBI:58210"/>
        <dbReference type="EC" id="2.7.7.2"/>
    </reaction>
</comment>
<evidence type="ECO:0000256" key="14">
    <source>
        <dbReference type="ARBA" id="ARBA00049494"/>
    </source>
</evidence>
<comment type="catalytic activity">
    <reaction evidence="13 15">
        <text>riboflavin + ATP = FMN + ADP + H(+)</text>
        <dbReference type="Rhea" id="RHEA:14357"/>
        <dbReference type="ChEBI" id="CHEBI:15378"/>
        <dbReference type="ChEBI" id="CHEBI:30616"/>
        <dbReference type="ChEBI" id="CHEBI:57986"/>
        <dbReference type="ChEBI" id="CHEBI:58210"/>
        <dbReference type="ChEBI" id="CHEBI:456216"/>
        <dbReference type="EC" id="2.7.1.26"/>
    </reaction>
</comment>
<dbReference type="CDD" id="cd02064">
    <property type="entry name" value="FAD_synthetase_N"/>
    <property type="match status" value="1"/>
</dbReference>
<sequence>MKVYKSLSEFKALKNAVVTSGTFDGVHLGHGKIISMLKETAAKTGGESVVLTFWPHPRLIVSPYDQKIKLLSTLDEKIELLENLGIDHLVVLPFTREFSELSSEKYVEDVLISGIGTQTLVIGYDHRFGKNREGGFDYLKNNAHRFKIDLVEIPRQEIESLTISSTKIREALNNGDILIANGLLGRPYSFEGLVKKGRQLGRTIGFPTANVHVAKKYKLIPSNGVYAVHVYLRGRSFQGVMNIGERPTVDGKGITQEVHILDFNDDIYGETLRVEIADFIRPETKFASVDQLVGQIKADCEKARELLS</sequence>
<comment type="pathway">
    <text evidence="2 15">Cofactor biosynthesis; FAD biosynthesis; FAD from FMN: step 1/1.</text>
</comment>
<evidence type="ECO:0000256" key="12">
    <source>
        <dbReference type="ARBA" id="ARBA00023268"/>
    </source>
</evidence>
<comment type="function">
    <text evidence="1">Catalyzes the phosphorylation of riboflavin to FMN followed by the adenylation of FMN to FAD.</text>
</comment>
<keyword evidence="12" id="KW-0511">Multifunctional enzyme</keyword>
<evidence type="ECO:0000256" key="2">
    <source>
        <dbReference type="ARBA" id="ARBA00004726"/>
    </source>
</evidence>
<keyword evidence="7 15" id="KW-0548">Nucleotidyltransferase</keyword>
<evidence type="ECO:0000256" key="4">
    <source>
        <dbReference type="ARBA" id="ARBA00022630"/>
    </source>
</evidence>
<dbReference type="InterPro" id="IPR015864">
    <property type="entry name" value="FAD_synthase"/>
</dbReference>
<dbReference type="Gene3D" id="2.40.30.30">
    <property type="entry name" value="Riboflavin kinase-like"/>
    <property type="match status" value="1"/>
</dbReference>
<dbReference type="FunFam" id="2.40.30.30:FF:000003">
    <property type="entry name" value="Riboflavin biosynthesis protein"/>
    <property type="match status" value="1"/>
</dbReference>
<dbReference type="AlphaFoldDB" id="A0A0P7C519"/>
<dbReference type="PANTHER" id="PTHR22749">
    <property type="entry name" value="RIBOFLAVIN KINASE/FMN ADENYLYLTRANSFERASE"/>
    <property type="match status" value="1"/>
</dbReference>
<dbReference type="RefSeq" id="WP_055144297.1">
    <property type="nucleotide sequence ID" value="NZ_JXSZ01000005.1"/>
</dbReference>
<keyword evidence="6 15" id="KW-0808">Transferase</keyword>
<gene>
    <name evidence="17" type="ORF">AFM12_04455</name>
</gene>
<evidence type="ECO:0000313" key="17">
    <source>
        <dbReference type="EMBL" id="KPM49832.1"/>
    </source>
</evidence>
<evidence type="ECO:0000256" key="9">
    <source>
        <dbReference type="ARBA" id="ARBA00022777"/>
    </source>
</evidence>
<dbReference type="EC" id="2.7.7.2" evidence="15"/>
<evidence type="ECO:0000256" key="3">
    <source>
        <dbReference type="ARBA" id="ARBA00005201"/>
    </source>
</evidence>
<organism evidence="17 18">
    <name type="scientific">Jiulongibacter sediminis</name>
    <dbReference type="NCBI Taxonomy" id="1605367"/>
    <lineage>
        <taxon>Bacteria</taxon>
        <taxon>Pseudomonadati</taxon>
        <taxon>Bacteroidota</taxon>
        <taxon>Cytophagia</taxon>
        <taxon>Cytophagales</taxon>
        <taxon>Leadbetterellaceae</taxon>
        <taxon>Jiulongibacter</taxon>
    </lineage>
</organism>
<evidence type="ECO:0000256" key="15">
    <source>
        <dbReference type="PIRNR" id="PIRNR004491"/>
    </source>
</evidence>
<dbReference type="PANTHER" id="PTHR22749:SF6">
    <property type="entry name" value="RIBOFLAVIN KINASE"/>
    <property type="match status" value="1"/>
</dbReference>
<keyword evidence="8 15" id="KW-0547">Nucleotide-binding</keyword>
<dbReference type="UniPathway" id="UPA00277">
    <property type="reaction ID" value="UER00407"/>
</dbReference>
<keyword evidence="9 15" id="KW-0418">Kinase</keyword>
<dbReference type="PATRIC" id="fig|1605367.3.peg.2241"/>
<dbReference type="GO" id="GO:0008531">
    <property type="term" value="F:riboflavin kinase activity"/>
    <property type="evidence" value="ECO:0007669"/>
    <property type="project" value="UniProtKB-UniRule"/>
</dbReference>
<evidence type="ECO:0000256" key="1">
    <source>
        <dbReference type="ARBA" id="ARBA00002121"/>
    </source>
</evidence>
<dbReference type="SUPFAM" id="SSF52374">
    <property type="entry name" value="Nucleotidylyl transferase"/>
    <property type="match status" value="1"/>
</dbReference>
<dbReference type="Pfam" id="PF06574">
    <property type="entry name" value="FAD_syn"/>
    <property type="match status" value="1"/>
</dbReference>
<evidence type="ECO:0000256" key="8">
    <source>
        <dbReference type="ARBA" id="ARBA00022741"/>
    </source>
</evidence>
<dbReference type="OrthoDB" id="9803667at2"/>